<evidence type="ECO:0000256" key="1">
    <source>
        <dbReference type="ARBA" id="ARBA00004613"/>
    </source>
</evidence>
<comment type="caution">
    <text evidence="7">The sequence shown here is derived from an EMBL/GenBank/DDBJ whole genome shotgun (WGS) entry which is preliminary data.</text>
</comment>
<feature type="region of interest" description="Disordered" evidence="5">
    <location>
        <begin position="103"/>
        <end position="135"/>
    </location>
</feature>
<dbReference type="Proteomes" id="UP001231370">
    <property type="component" value="Unassembled WGS sequence"/>
</dbReference>
<evidence type="ECO:0000256" key="4">
    <source>
        <dbReference type="ARBA" id="ARBA00022737"/>
    </source>
</evidence>
<evidence type="ECO:0000256" key="5">
    <source>
        <dbReference type="SAM" id="MobiDB-lite"/>
    </source>
</evidence>
<reference evidence="7 8" key="1">
    <citation type="submission" date="2023-01" db="EMBL/GenBank/DDBJ databases">
        <title>Novel diversity within Roseofilum (Cyanobacteria; Desertifilaceae) from marine benthic mats with descriptions of four novel species.</title>
        <authorList>
            <person name="Wang Y."/>
            <person name="Berthold D.E."/>
            <person name="Hu J."/>
            <person name="Lefler F.W."/>
            <person name="Laughinghouse H.D. IV."/>
        </authorList>
    </citation>
    <scope>NUCLEOTIDE SEQUENCE [LARGE SCALE GENOMIC DNA]</scope>
    <source>
        <strain evidence="7 8">BLCC-M91</strain>
    </source>
</reference>
<dbReference type="InterPro" id="IPR045351">
    <property type="entry name" value="DUF6531"/>
</dbReference>
<dbReference type="InterPro" id="IPR002126">
    <property type="entry name" value="Cadherin-like_dom"/>
</dbReference>
<dbReference type="SMART" id="SM00736">
    <property type="entry name" value="CADG"/>
    <property type="match status" value="4"/>
</dbReference>
<keyword evidence="4" id="KW-0677">Repeat</keyword>
<sequence>MNFFKKLFDKNRVRANQCHSGNSQTFILEPILTPSALIDIETGEETPDLDSDALEDTAPSTPEEPERIEEPLSEEWESLENPLEAEETLYEIEEELPFFTSLPKSMSAEDGEGSSLPENDSLEPAKESEENLESDVEIKATEPMAELGYLDVDSGYFVVGESGQIQVNFIFDGGKYKGEVGLFSLREMAEIEPESPGFIQEAATRVLSDSDWGAIAISDRTEGAKLDELVESSNWNSGEYLGEKTLSFKRGDRLGIMLAPKGSIEQVLDNPAVTGARAPLFSLEGEALVKIGDDGCGYGWEDVDLERKSDRDYNDIIFTLKGATPVGISPIENLIDTDANWQETEAGERIISELQCPHLGDEPPPNRPPEVSSLPLVDSRVNQEYEYQVLASDPDGDNLTYSITAPEGLEIDSAGKITWTPNSQQVGVHQVTVSISDSKAGEVEQHYSILVQPEAGNTAPVIISQPQTKLAISPGETPGVYQYHVNALDADNDDLVYGLVHAPEGTSINPETGEITWQVPDAFIEGGTQLPNGVHLFFGEDLSEFDNDSTRIAIPNSQQARSEFLSNLDGWYLADLEQYTHGGRIYNNLAFVGTDESSMNAQLIGSHPYVDIKQTSAGTTLDGSFPLSGVTHIHDFRSSDPQLAFDQPQVALGFFATDFADLKGEGAFLSVDLTHVDGTTTTVEIPHSDNDYSGSALYVGLIDTENPFTQVTLVNSNNNRDGFSYDDILVATADQLNFSNSQEVTVEVEDGRGGVDRQTYTIDLSQTSGSLSGQIYAQGETQVLYTNDFEDTQQPLSEWDNGQYNNDPTIARSFLGKYGGRHLQIGEFNQTRLNLSNLPSHEQVTLDFDLYIIGSWDGSDTRYVPTDHHPDGWKLQVVDGQTLLNTTFGSNYENVYGWDSFHQAYPNNIEDGILHPGGTGAFDLDPEGFYPNPYGNAIYRLSFTFDHTDEELALDFIGDTYQSIADESWGLDNVQVSLSNKEGLAGWRVYLDQNHNQKRDTGEPNTLTDANGNYTFTGLAPGDYTLAIDSKPGWTTTAPESSQHLISLAAGETLTQLDFTQQQTSAEIENRPPNFTNLAPETASVGELWRYDATASDPDNDPLTYFLSVAPEGMSVDTQTGTFIWTPTLEQSQQSHSVILGVDDGNGGIDLKAFQVNARLETPPVITSEPPSTPLNASTPYQYQIQATDANLDDLTFSVESDQSGITIDNNGLLNWQTPIPGVHQILITVENEQGESTTQTLTLEVLENTENSAPRLLSSPPTTATIGQPYIAQIQATDNNGDRLTYSLKAPEALDITINQQGQIYWTPTQAQHLGTHQITLTVNDGRTGEDSQTFNLTVSHTRENHPPEITAAPPTSATLGIEYRYQMQGSDPDRDLLLWSLDRAPEGMTIHPTTGEITWTPTAEQLGEQEVAVLLTDAQGSYAGAAFTLTARGTNIAPLVTSTPLTQTSVGSQYLYQVLAKDPDGDALTFSFDQAPSSMEINQHGVITWTPTSTGSEPISVLVTDSLGATTTHRYTLQVEATARNLAPTITSTPLSYGTAPGQNYTYQLSALDPEDRENLTYQLLSSPDHLILDPQTGLLQWTPTASEVGSHLVQVAAVDSQGLQGVQGFYLNVRDNSAPVILSAPNTQLLEGQTFRYDIRAIDPEGDNLSYQLSRAPEGMTIDRQGRIFWDAREGTYDSIEATVTDEYGATVTQSIPLQVSRDEENPQVNLFQSFDFAYPNQEVLFAVQGSDNLGIAEKGLTINGTPIPLDATGSAQWTFAAPGLYIIEATARDKAGNETTETFEFTVSPLPGEESINFNLNLPEGEISEATELLGEIEAPEGLQSYKVEVAPLGTDNFITLFEKQGEVQEGKLGTFDPTLLANGAYTLRVSAIDNNNFESFTQTEVDVDSELKLGNFQLSFTDLEIPVTGIPISVTRTYDSLYAREQDNFGQGWRLEFRDTNLQTSIRPPSEEQQLLGQYNGFKQGEKVYITLPGGKRETFTFAPIPDRLNRFVTSPNGEGGWFRPQFTSPEGSGLTLRVEDVRLTRNSNGEYVALNGLKYNPEHYSFGGKYALTTDEGIEYQIDARSGDLLQVKDLNGNTLNYSDAGIVSSTGVEVKFQRDAEGRIAKVIDPAGEEIHYNYDQNGDLVSVVDREGNPTKYYYENPERPHYLTRIEDPLGREGIRAEYGEDGRLSRTIDVNGEAVELIYDTESQTQVVKDLYGEETFYVYDQNGNITQEIQPSGLKIERAYDQNQVISEIVYTQESGAEGWKTTYEYDHWGNLLKETDALGNTIHYTYGQYNRLLSETDALGNTTTYKYDARGNLISSVDALGNETKYGYDYRGNLIELNTSTNTIEFSYTSDGNVKTLEDVLGNKGEYKYNSNGLQTKETLTIQTPEGQQTIITEWEYDDQGRMTKQTQGDSSIEYQYDENGNQTATISNGVTTQYRYDNKGQLVETLYADNSKTVTLYDKGGRERASLSADGSITYYEYDVAGRLTKTLYPDDSNNQIEQLLAVIAPNETAETIDWTQVVFPLETPAYLNSRAYSGTEYPQDGRIKAEFDSENNRTEYKYDAIGRQIEVKSDENNFVRYTYDTAGNRRTETYYAEGTSWSNTYDELGRVVTFADPNNNITRYEYHESGQLKAVIDPLQGKTAYKYDENGQLTQVTDALGQVTKYEYNDEQNRLTAVILPDGKRSTTAYNDEENSVTVTDFNGDSIKYVYDESGSLQHKELLASGTSVSYDYDDTTRTETITSERGTTVYQYDELGQLISRTDPEGPYLESGTSLEYSYEEGYLTGVKTPSREIGYAYDEQGNLASVTTNEGTTVYEYENGALVKTLFPNDTAEMIVYDALGRIDVIETVKVESNTGETLEVLASFDYEVDDVRNRQSVIDHEGRLVEYKYDDLNRVIEEKITHPVEGERTISYLYDEVGNRLRKEDSLEGLTTYQYENNLLISETQGNRVTTYKYDNNGNLISRLENGTDKTIYTWDDENRLIGVQTPNGDSISYGYNDKNIRVSSTVNGVQTNYLIDSNRPYSQVIEEYQQGELKSSYVYGLDLISQAQGEDSYFYHVDGLGSTIALSNASSALTDSYAYDAYGNLIDSTGETLNLYRFAGEQYDPNVEQYYLRQRYYDPKVGRFTRRDTYEGRLNEPMTLHKYLYAHANPVNNIDPTGLFSLGEVAAARQIRNTLASIQFDSYSYLISATLDYSQGKDYDLNNIVFDFGINLGLAIVPPLLPFVAKLTQFKSFSRIFSKLRSGAGALGQIPPTGNPIFDILGIRTNAYQRWVKNLKKRGITVVETSLKIGTHAEISYIEGTTQLMIELDPKQFTYLDLLHESRHFEQIRRLQLQGKTPFKAVYRDYFEKGAYEYELRLADKFEFSEEYQKFARERINDYWGRSRKKKYDLSRSFRYEMSTIWN</sequence>
<dbReference type="SUPFAM" id="SSF117074">
    <property type="entry name" value="Hypothetical protein PA1324"/>
    <property type="match status" value="1"/>
</dbReference>
<accession>A0ABT7BP31</accession>
<gene>
    <name evidence="7" type="ORF">PJF56_18940</name>
</gene>
<feature type="compositionally biased region" description="Acidic residues" evidence="5">
    <location>
        <begin position="71"/>
        <end position="80"/>
    </location>
</feature>
<dbReference type="SUPFAM" id="SSF49313">
    <property type="entry name" value="Cadherin-like"/>
    <property type="match status" value="8"/>
</dbReference>
<dbReference type="Gene3D" id="2.60.40.10">
    <property type="entry name" value="Immunoglobulins"/>
    <property type="match status" value="10"/>
</dbReference>
<dbReference type="InterPro" id="IPR006644">
    <property type="entry name" value="Cadg"/>
</dbReference>
<dbReference type="RefSeq" id="WP_283764240.1">
    <property type="nucleotide sequence ID" value="NZ_JAQPOK010000147.1"/>
</dbReference>
<proteinExistence type="predicted"/>
<dbReference type="EMBL" id="JAQPOK010000147">
    <property type="protein sequence ID" value="MDJ1180939.1"/>
    <property type="molecule type" value="Genomic_DNA"/>
</dbReference>
<dbReference type="Pfam" id="PF17210">
    <property type="entry name" value="SdrD_B"/>
    <property type="match status" value="1"/>
</dbReference>
<keyword evidence="8" id="KW-1185">Reference proteome</keyword>
<dbReference type="Pfam" id="PF20148">
    <property type="entry name" value="DUF6531"/>
    <property type="match status" value="1"/>
</dbReference>
<feature type="compositionally biased region" description="Acidic residues" evidence="5">
    <location>
        <begin position="43"/>
        <end position="55"/>
    </location>
</feature>
<dbReference type="Pfam" id="PF05593">
    <property type="entry name" value="RHS_repeat"/>
    <property type="match status" value="5"/>
</dbReference>
<evidence type="ECO:0000256" key="3">
    <source>
        <dbReference type="ARBA" id="ARBA00022729"/>
    </source>
</evidence>
<dbReference type="NCBIfam" id="TIGR01643">
    <property type="entry name" value="YD_repeat_2x"/>
    <property type="match status" value="10"/>
</dbReference>
<evidence type="ECO:0000313" key="8">
    <source>
        <dbReference type="Proteomes" id="UP001231370"/>
    </source>
</evidence>
<evidence type="ECO:0000313" key="7">
    <source>
        <dbReference type="EMBL" id="MDJ1180939.1"/>
    </source>
</evidence>
<dbReference type="InterPro" id="IPR025193">
    <property type="entry name" value="DUF4114"/>
</dbReference>
<dbReference type="Gene3D" id="2.180.10.10">
    <property type="entry name" value="RHS repeat-associated core"/>
    <property type="match status" value="5"/>
</dbReference>
<feature type="domain" description="Cadherin" evidence="6">
    <location>
        <begin position="1166"/>
        <end position="1257"/>
    </location>
</feature>
<dbReference type="InterPro" id="IPR013783">
    <property type="entry name" value="Ig-like_fold"/>
</dbReference>
<dbReference type="InterPro" id="IPR015919">
    <property type="entry name" value="Cadherin-like_sf"/>
</dbReference>
<dbReference type="InterPro" id="IPR050708">
    <property type="entry name" value="T6SS_VgrG/RHS"/>
</dbReference>
<dbReference type="NCBIfam" id="TIGR03696">
    <property type="entry name" value="Rhs_assc_core"/>
    <property type="match status" value="1"/>
</dbReference>
<dbReference type="PANTHER" id="PTHR32305">
    <property type="match status" value="1"/>
</dbReference>
<dbReference type="Pfam" id="PF05345">
    <property type="entry name" value="He_PIG"/>
    <property type="match status" value="7"/>
</dbReference>
<dbReference type="Pfam" id="PF25023">
    <property type="entry name" value="TEN_YD-shell"/>
    <property type="match status" value="3"/>
</dbReference>
<keyword evidence="3" id="KW-0732">Signal</keyword>
<evidence type="ECO:0000259" key="6">
    <source>
        <dbReference type="PROSITE" id="PS50268"/>
    </source>
</evidence>
<dbReference type="PANTHER" id="PTHR32305:SF15">
    <property type="entry name" value="PROTEIN RHSA-RELATED"/>
    <property type="match status" value="1"/>
</dbReference>
<dbReference type="Pfam" id="PF13448">
    <property type="entry name" value="DUF4114"/>
    <property type="match status" value="1"/>
</dbReference>
<protein>
    <submittedName>
        <fullName evidence="7">Ig domain-containing protein</fullName>
    </submittedName>
</protein>
<dbReference type="InterPro" id="IPR056823">
    <property type="entry name" value="TEN-like_YD-shell"/>
</dbReference>
<organism evidence="7 8">
    <name type="scientific">Roseofilum halophilum BLCC-M91</name>
    <dbReference type="NCBI Taxonomy" id="3022259"/>
    <lineage>
        <taxon>Bacteria</taxon>
        <taxon>Bacillati</taxon>
        <taxon>Cyanobacteriota</taxon>
        <taxon>Cyanophyceae</taxon>
        <taxon>Desertifilales</taxon>
        <taxon>Desertifilaceae</taxon>
        <taxon>Roseofilum</taxon>
        <taxon>Roseofilum halophilum</taxon>
    </lineage>
</organism>
<evidence type="ECO:0000256" key="2">
    <source>
        <dbReference type="ARBA" id="ARBA00022525"/>
    </source>
</evidence>
<comment type="subcellular location">
    <subcellularLocation>
        <location evidence="1">Secreted</location>
    </subcellularLocation>
</comment>
<dbReference type="InterPro" id="IPR022385">
    <property type="entry name" value="Rhs_assc_core"/>
</dbReference>
<dbReference type="PROSITE" id="PS50268">
    <property type="entry name" value="CADHERIN_2"/>
    <property type="match status" value="1"/>
</dbReference>
<dbReference type="InterPro" id="IPR031325">
    <property type="entry name" value="RHS_repeat"/>
</dbReference>
<keyword evidence="2" id="KW-0964">Secreted</keyword>
<feature type="region of interest" description="Disordered" evidence="5">
    <location>
        <begin position="43"/>
        <end position="80"/>
    </location>
</feature>
<dbReference type="InterPro" id="IPR033764">
    <property type="entry name" value="Sdr_B"/>
</dbReference>
<name>A0ABT7BP31_9CYAN</name>
<dbReference type="InterPro" id="IPR006530">
    <property type="entry name" value="YD"/>
</dbReference>